<evidence type="ECO:0000313" key="2">
    <source>
        <dbReference type="EMBL" id="GBP07010.1"/>
    </source>
</evidence>
<feature type="compositionally biased region" description="Pro residues" evidence="1">
    <location>
        <begin position="73"/>
        <end position="82"/>
    </location>
</feature>
<dbReference type="AlphaFoldDB" id="A0A4C1T0E5"/>
<comment type="caution">
    <text evidence="2">The sequence shown here is derived from an EMBL/GenBank/DDBJ whole genome shotgun (WGS) entry which is preliminary data.</text>
</comment>
<evidence type="ECO:0000313" key="3">
    <source>
        <dbReference type="Proteomes" id="UP000299102"/>
    </source>
</evidence>
<feature type="region of interest" description="Disordered" evidence="1">
    <location>
        <begin position="58"/>
        <end position="87"/>
    </location>
</feature>
<accession>A0A4C1T0E5</accession>
<gene>
    <name evidence="2" type="ORF">EVAR_100871_1</name>
</gene>
<dbReference type="Proteomes" id="UP000299102">
    <property type="component" value="Unassembled WGS sequence"/>
</dbReference>
<reference evidence="2 3" key="1">
    <citation type="journal article" date="2019" name="Commun. Biol.">
        <title>The bagworm genome reveals a unique fibroin gene that provides high tensile strength.</title>
        <authorList>
            <person name="Kono N."/>
            <person name="Nakamura H."/>
            <person name="Ohtoshi R."/>
            <person name="Tomita M."/>
            <person name="Numata K."/>
            <person name="Arakawa K."/>
        </authorList>
    </citation>
    <scope>NUCLEOTIDE SEQUENCE [LARGE SCALE GENOMIC DNA]</scope>
</reference>
<sequence length="236" mass="26284">MDLPLDNDINSSQIENNDKHLLSPAHGEKEGYVNVTEAECTRDHQDKNRQQTLFRALSTATESRNSVTKIKPKPNPPPPPPCSSAEGSFNVYVYGPTVRSSHGSRRSAPKSDEYTSRLVDAECDGIPALSLVGRDSTQDMITSFLILCEMNGSPASQPRSQFLYRPRARAPNFRPKSKQAYEPPKSRRSPRSMETRNPKGITNALLASWVRIRYMMKGKWTDGGKRAQGASGSRMM</sequence>
<organism evidence="2 3">
    <name type="scientific">Eumeta variegata</name>
    <name type="common">Bagworm moth</name>
    <name type="synonym">Eumeta japonica</name>
    <dbReference type="NCBI Taxonomy" id="151549"/>
    <lineage>
        <taxon>Eukaryota</taxon>
        <taxon>Metazoa</taxon>
        <taxon>Ecdysozoa</taxon>
        <taxon>Arthropoda</taxon>
        <taxon>Hexapoda</taxon>
        <taxon>Insecta</taxon>
        <taxon>Pterygota</taxon>
        <taxon>Neoptera</taxon>
        <taxon>Endopterygota</taxon>
        <taxon>Lepidoptera</taxon>
        <taxon>Glossata</taxon>
        <taxon>Ditrysia</taxon>
        <taxon>Tineoidea</taxon>
        <taxon>Psychidae</taxon>
        <taxon>Oiketicinae</taxon>
        <taxon>Eumeta</taxon>
    </lineage>
</organism>
<evidence type="ECO:0000256" key="1">
    <source>
        <dbReference type="SAM" id="MobiDB-lite"/>
    </source>
</evidence>
<keyword evidence="3" id="KW-1185">Reference proteome</keyword>
<name>A0A4C1T0E5_EUMVA</name>
<proteinExistence type="predicted"/>
<feature type="compositionally biased region" description="Polar residues" evidence="1">
    <location>
        <begin position="58"/>
        <end position="68"/>
    </location>
</feature>
<dbReference type="EMBL" id="BGZK01004121">
    <property type="protein sequence ID" value="GBP07010.1"/>
    <property type="molecule type" value="Genomic_DNA"/>
</dbReference>
<feature type="compositionally biased region" description="Basic and acidic residues" evidence="1">
    <location>
        <begin position="16"/>
        <end position="31"/>
    </location>
</feature>
<feature type="region of interest" description="Disordered" evidence="1">
    <location>
        <begin position="153"/>
        <end position="200"/>
    </location>
</feature>
<protein>
    <submittedName>
        <fullName evidence="2">Uncharacterized protein</fullName>
    </submittedName>
</protein>
<feature type="region of interest" description="Disordered" evidence="1">
    <location>
        <begin position="1"/>
        <end position="35"/>
    </location>
</feature>